<keyword evidence="1" id="KW-1133">Transmembrane helix</keyword>
<evidence type="ECO:0008006" key="4">
    <source>
        <dbReference type="Google" id="ProtNLM"/>
    </source>
</evidence>
<dbReference type="RefSeq" id="WP_109625879.1">
    <property type="nucleotide sequence ID" value="NZ_JANKBI010000019.1"/>
</dbReference>
<feature type="transmembrane region" description="Helical" evidence="1">
    <location>
        <begin position="12"/>
        <end position="30"/>
    </location>
</feature>
<feature type="transmembrane region" description="Helical" evidence="1">
    <location>
        <begin position="260"/>
        <end position="281"/>
    </location>
</feature>
<protein>
    <recommendedName>
        <fullName evidence="4">ABC transporter permease</fullName>
    </recommendedName>
</protein>
<keyword evidence="3" id="KW-1185">Reference proteome</keyword>
<dbReference type="Proteomes" id="UP000245412">
    <property type="component" value="Unassembled WGS sequence"/>
</dbReference>
<feature type="transmembrane region" description="Helical" evidence="1">
    <location>
        <begin position="146"/>
        <end position="171"/>
    </location>
</feature>
<evidence type="ECO:0000256" key="1">
    <source>
        <dbReference type="SAM" id="Phobius"/>
    </source>
</evidence>
<accession>A0AB73T5U9</accession>
<sequence>MREEIKKSWRGYFIPVFCLGCLLLNCYLLLGRWEYRDDIQKINRMASETGTRITNSIIQDYEKFWTEKMNTSGMKWEELEGFIRMAPGLFENVSLEDMAYSYISDNHLSGEAAEYAVSLYHGLEGRKQEISANEAGTLFLPASMSYFSYLSVYILFITAIETIAGCVLITVRNTHFEINNRTEAVIYTTSKGRRTITDKLTCSILDGIFISAILYGITFILLTAVYPVNNLLTAPVSSGMNELGGSPCISSWPISIGGYFLLNFITASGLGIVFVLLAFTLSAVIRNSFLAVLLVLAGTSIIRIAGMNMPLSVMSYFYEKYNPVDCLLQAGKWFISCSSSVSLPFYESGTIILWSMILGSACMIMIRRFNRQEL</sequence>
<dbReference type="EMBL" id="QGGY01000004">
    <property type="protein sequence ID" value="PWJ76736.1"/>
    <property type="molecule type" value="Genomic_DNA"/>
</dbReference>
<dbReference type="AlphaFoldDB" id="A0AB73T5U9"/>
<organism evidence="2 3">
    <name type="scientific">Murimonas intestini</name>
    <dbReference type="NCBI Taxonomy" id="1337051"/>
    <lineage>
        <taxon>Bacteria</taxon>
        <taxon>Bacillati</taxon>
        <taxon>Bacillota</taxon>
        <taxon>Clostridia</taxon>
        <taxon>Lachnospirales</taxon>
        <taxon>Lachnospiraceae</taxon>
        <taxon>Murimonas</taxon>
    </lineage>
</organism>
<feature type="transmembrane region" description="Helical" evidence="1">
    <location>
        <begin position="351"/>
        <end position="369"/>
    </location>
</feature>
<gene>
    <name evidence="2" type="ORF">C7383_104182</name>
</gene>
<keyword evidence="1" id="KW-0812">Transmembrane</keyword>
<proteinExistence type="predicted"/>
<keyword evidence="1" id="KW-0472">Membrane</keyword>
<name>A0AB73T5U9_9FIRM</name>
<feature type="transmembrane region" description="Helical" evidence="1">
    <location>
        <begin position="200"/>
        <end position="226"/>
    </location>
</feature>
<evidence type="ECO:0000313" key="3">
    <source>
        <dbReference type="Proteomes" id="UP000245412"/>
    </source>
</evidence>
<comment type="caution">
    <text evidence="2">The sequence shown here is derived from an EMBL/GenBank/DDBJ whole genome shotgun (WGS) entry which is preliminary data.</text>
</comment>
<reference evidence="2 3" key="1">
    <citation type="submission" date="2018-05" db="EMBL/GenBank/DDBJ databases">
        <authorList>
            <person name="Goeker M."/>
            <person name="Huntemann M."/>
            <person name="Clum A."/>
            <person name="Pillay M."/>
            <person name="Palaniappan K."/>
            <person name="Varghese N."/>
            <person name="Mikhailova N."/>
            <person name="Stamatis D."/>
            <person name="Reddy T."/>
            <person name="Daum C."/>
            <person name="Shapiro N."/>
            <person name="Ivanova N."/>
            <person name="Kyrpides N."/>
            <person name="Woyke T."/>
        </authorList>
    </citation>
    <scope>NUCLEOTIDE SEQUENCE [LARGE SCALE GENOMIC DNA]</scope>
    <source>
        <strain evidence="2 3">DSM 26524</strain>
    </source>
</reference>
<evidence type="ECO:0000313" key="2">
    <source>
        <dbReference type="EMBL" id="PWJ76736.1"/>
    </source>
</evidence>
<feature type="transmembrane region" description="Helical" evidence="1">
    <location>
        <begin position="288"/>
        <end position="306"/>
    </location>
</feature>